<accession>A0A7R6R3W1</accession>
<organism evidence="1 2">
    <name type="scientific">Fluviibacter phosphoraccumulans</name>
    <dbReference type="NCBI Taxonomy" id="1751046"/>
    <lineage>
        <taxon>Bacteria</taxon>
        <taxon>Pseudomonadati</taxon>
        <taxon>Pseudomonadota</taxon>
        <taxon>Betaproteobacteria</taxon>
        <taxon>Rhodocyclales</taxon>
        <taxon>Fluviibacteraceae</taxon>
        <taxon>Fluviibacter</taxon>
    </lineage>
</organism>
<keyword evidence="2" id="KW-1185">Reference proteome</keyword>
<dbReference type="AlphaFoldDB" id="A0A7R6R3W1"/>
<gene>
    <name evidence="1" type="ORF">ICHIAU1_01930</name>
</gene>
<evidence type="ECO:0000313" key="2">
    <source>
        <dbReference type="Proteomes" id="UP000463961"/>
    </source>
</evidence>
<evidence type="ECO:0000313" key="1">
    <source>
        <dbReference type="EMBL" id="BBU67910.1"/>
    </source>
</evidence>
<proteinExistence type="predicted"/>
<dbReference type="Proteomes" id="UP000463961">
    <property type="component" value="Chromosome"/>
</dbReference>
<reference evidence="2" key="1">
    <citation type="submission" date="2020-01" db="EMBL/GenBank/DDBJ databases">
        <title>Phosphoaccumulans saitamaens gen. nov., sp. nov., a polyphosphate accumulating bacterium isolated from surface river water.</title>
        <authorList>
            <person name="Watanabe K."/>
            <person name="Suda W."/>
        </authorList>
    </citation>
    <scope>NUCLEOTIDE SEQUENCE [LARGE SCALE GENOMIC DNA]</scope>
    <source>
        <strain evidence="2">ICHIAU1</strain>
    </source>
</reference>
<name>A0A7R6R3W1_9RHOO</name>
<dbReference type="EMBL" id="AP022345">
    <property type="protein sequence ID" value="BBU67910.1"/>
    <property type="molecule type" value="Genomic_DNA"/>
</dbReference>
<dbReference type="RefSeq" id="WP_162071192.1">
    <property type="nucleotide sequence ID" value="NZ_AP019011.1"/>
</dbReference>
<protein>
    <submittedName>
        <fullName evidence="1">Uncharacterized protein</fullName>
    </submittedName>
</protein>
<sequence length="139" mass="14318">MLPGCASGGFGSAESLDNIQQQLLGDMPLPQGAKISNEQSIILGGGPQWTGRIVISTPQGPTDTFTFFRDQFPRAGWTGISSIKAKTSILVFAKGDRTVTVEINESGTFASGGSVVNLTAAPKGGTAPVNVTPGQNAPR</sequence>
<dbReference type="OrthoDB" id="8913428at2"/>